<evidence type="ECO:0000313" key="15">
    <source>
        <dbReference type="Proteomes" id="UP000002729"/>
    </source>
</evidence>
<dbReference type="PRINTS" id="PR00103">
    <property type="entry name" value="CAMPKINASE"/>
</dbReference>
<keyword evidence="8 11" id="KW-0067">ATP-binding</keyword>
<keyword evidence="7" id="KW-0418">Kinase</keyword>
<evidence type="ECO:0000256" key="6">
    <source>
        <dbReference type="ARBA" id="ARBA00022741"/>
    </source>
</evidence>
<dbReference type="FunFam" id="3.30.200.20:FF:000042">
    <property type="entry name" value="Aurora kinase A"/>
    <property type="match status" value="1"/>
</dbReference>
<evidence type="ECO:0000259" key="12">
    <source>
        <dbReference type="PROSITE" id="PS50011"/>
    </source>
</evidence>
<dbReference type="Proteomes" id="UP000002729">
    <property type="component" value="Unassembled WGS sequence"/>
</dbReference>
<dbReference type="Gene3D" id="2.60.120.10">
    <property type="entry name" value="Jelly Rolls"/>
    <property type="match status" value="2"/>
</dbReference>
<keyword evidence="4" id="KW-0808">Transferase</keyword>
<name>F0Y8T3_AURAN</name>
<dbReference type="RefSeq" id="XP_009036432.1">
    <property type="nucleotide sequence ID" value="XM_009038184.1"/>
</dbReference>
<dbReference type="InterPro" id="IPR000595">
    <property type="entry name" value="cNMP-bd_dom"/>
</dbReference>
<dbReference type="AlphaFoldDB" id="F0Y8T3"/>
<dbReference type="GeneID" id="20226965"/>
<dbReference type="InterPro" id="IPR045270">
    <property type="entry name" value="STKc_AGC"/>
</dbReference>
<dbReference type="Pfam" id="PF00027">
    <property type="entry name" value="cNMP_binding"/>
    <property type="match status" value="2"/>
</dbReference>
<reference evidence="14 15" key="1">
    <citation type="journal article" date="2011" name="Proc. Natl. Acad. Sci. U.S.A.">
        <title>Niche of harmful alga Aureococcus anophagefferens revealed through ecogenomics.</title>
        <authorList>
            <person name="Gobler C.J."/>
            <person name="Berry D.L."/>
            <person name="Dyhrman S.T."/>
            <person name="Wilhelm S.W."/>
            <person name="Salamov A."/>
            <person name="Lobanov A.V."/>
            <person name="Zhang Y."/>
            <person name="Collier J.L."/>
            <person name="Wurch L.L."/>
            <person name="Kustka A.B."/>
            <person name="Dill B.D."/>
            <person name="Shah M."/>
            <person name="VerBerkmoes N.C."/>
            <person name="Kuo A."/>
            <person name="Terry A."/>
            <person name="Pangilinan J."/>
            <person name="Lindquist E.A."/>
            <person name="Lucas S."/>
            <person name="Paulsen I.T."/>
            <person name="Hattenrath-Lehmann T.K."/>
            <person name="Talmage S.C."/>
            <person name="Walker E.A."/>
            <person name="Koch F."/>
            <person name="Burson A.M."/>
            <person name="Marcoval M.A."/>
            <person name="Tang Y.Z."/>
            <person name="Lecleir G.R."/>
            <person name="Coyne K.J."/>
            <person name="Berg G.M."/>
            <person name="Bertrand E.M."/>
            <person name="Saito M.A."/>
            <person name="Gladyshev V.N."/>
            <person name="Grigoriev I.V."/>
        </authorList>
    </citation>
    <scope>NUCLEOTIDE SEQUENCE [LARGE SCALE GENOMIC DNA]</scope>
    <source>
        <strain evidence="15">CCMP 1984</strain>
    </source>
</reference>
<sequence>KSAASKAAILDALRDHRYFSAIPTKELLRMAKTTLEVRTYAGANILTQGEHGDEFYVLESGAAEILVDDVKVGAYGAGATFGELALLYRAPRAATIRALEDCRCWVVDSKTFRKVVIDARRAQESSRADFLRKLPLFADFDFVFLSRLANSLETCRFQRGEAIIRQGDVGESMFIIEAGAVKVEQSAGFRTRHLVTLRPGDYFGEMALLHNLPRAATCIAECEEDEVVKCVSMRRSHFESLFGNLKDMMERQVKRRILKSLVIFEAVSDAAIDVAAEKMRVAEYARGDSILKIASLLGQGGFGRVLLVEHKHPHKLMALKAMSKKAVTDAKQEKTLLAERDCIEKFDHAFVVGFYGAFQDRDFVYLAIEYAAGGDLYSFMYEREEQSRRFRGPLGGLDARTSRFYLGCIALGLEHLHGHHVAWRDLKPENILFDPRGYVKLSDFGFAKEFDARTFTLCGTPDYLAPEIVLSQGHDKAVDFWALGVLAYELCYARTPFAHDSQGELFQNILQASTLVHEDDTWPGPCPADVRSLVTELLHTQPSFRLGNGANGFASIKRHAFFH</sequence>
<dbReference type="InterPro" id="IPR018490">
    <property type="entry name" value="cNMP-bd_dom_sf"/>
</dbReference>
<dbReference type="CDD" id="cd05123">
    <property type="entry name" value="STKc_AGC"/>
    <property type="match status" value="1"/>
</dbReference>
<accession>F0Y8T3</accession>
<keyword evidence="2" id="KW-0963">Cytoplasm</keyword>
<dbReference type="OrthoDB" id="417078at2759"/>
<comment type="cofactor">
    <cofactor evidence="1">
        <name>Mg(2+)</name>
        <dbReference type="ChEBI" id="CHEBI:18420"/>
    </cofactor>
</comment>
<dbReference type="Pfam" id="PF00069">
    <property type="entry name" value="Pkinase"/>
    <property type="match status" value="1"/>
</dbReference>
<dbReference type="SUPFAM" id="SSF56112">
    <property type="entry name" value="Protein kinase-like (PK-like)"/>
    <property type="match status" value="1"/>
</dbReference>
<feature type="domain" description="Cyclic nucleotide-binding" evidence="13">
    <location>
        <begin position="18"/>
        <end position="133"/>
    </location>
</feature>
<dbReference type="PROSITE" id="PS50011">
    <property type="entry name" value="PROTEIN_KINASE_DOM"/>
    <property type="match status" value="1"/>
</dbReference>
<evidence type="ECO:0000259" key="13">
    <source>
        <dbReference type="PROSITE" id="PS50042"/>
    </source>
</evidence>
<evidence type="ECO:0000256" key="3">
    <source>
        <dbReference type="ARBA" id="ARBA00022527"/>
    </source>
</evidence>
<organism evidence="15">
    <name type="scientific">Aureococcus anophagefferens</name>
    <name type="common">Harmful bloom alga</name>
    <dbReference type="NCBI Taxonomy" id="44056"/>
    <lineage>
        <taxon>Eukaryota</taxon>
        <taxon>Sar</taxon>
        <taxon>Stramenopiles</taxon>
        <taxon>Ochrophyta</taxon>
        <taxon>Pelagophyceae</taxon>
        <taxon>Pelagomonadales</taxon>
        <taxon>Pelagomonadaceae</taxon>
        <taxon>Aureococcus</taxon>
    </lineage>
</organism>
<dbReference type="InterPro" id="IPR014710">
    <property type="entry name" value="RmlC-like_jellyroll"/>
</dbReference>
<dbReference type="GO" id="GO:0004691">
    <property type="term" value="F:cAMP-dependent protein kinase activity"/>
    <property type="evidence" value="ECO:0007669"/>
    <property type="project" value="TreeGrafter"/>
</dbReference>
<keyword evidence="6 11" id="KW-0547">Nucleotide-binding</keyword>
<dbReference type="PANTHER" id="PTHR24353:SF37">
    <property type="entry name" value="CAMP-DEPENDENT PROTEIN KINASE CATALYTIC SUBUNIT PRKX"/>
    <property type="match status" value="1"/>
</dbReference>
<evidence type="ECO:0000256" key="11">
    <source>
        <dbReference type="PROSITE-ProRule" id="PRU10141"/>
    </source>
</evidence>
<evidence type="ECO:0000256" key="4">
    <source>
        <dbReference type="ARBA" id="ARBA00022679"/>
    </source>
</evidence>
<dbReference type="GO" id="GO:0005524">
    <property type="term" value="F:ATP binding"/>
    <property type="evidence" value="ECO:0007669"/>
    <property type="project" value="UniProtKB-UniRule"/>
</dbReference>
<dbReference type="GO" id="GO:0046872">
    <property type="term" value="F:metal ion binding"/>
    <property type="evidence" value="ECO:0007669"/>
    <property type="project" value="UniProtKB-KW"/>
</dbReference>
<feature type="domain" description="Protein kinase" evidence="12">
    <location>
        <begin position="291"/>
        <end position="562"/>
    </location>
</feature>
<evidence type="ECO:0000256" key="7">
    <source>
        <dbReference type="ARBA" id="ARBA00022777"/>
    </source>
</evidence>
<dbReference type="InterPro" id="IPR017441">
    <property type="entry name" value="Protein_kinase_ATP_BS"/>
</dbReference>
<dbReference type="GO" id="GO:0005952">
    <property type="term" value="C:cAMP-dependent protein kinase complex"/>
    <property type="evidence" value="ECO:0007669"/>
    <property type="project" value="TreeGrafter"/>
</dbReference>
<feature type="non-terminal residue" evidence="14">
    <location>
        <position position="1"/>
    </location>
</feature>
<evidence type="ECO:0000256" key="8">
    <source>
        <dbReference type="ARBA" id="ARBA00022840"/>
    </source>
</evidence>
<evidence type="ECO:0000313" key="14">
    <source>
        <dbReference type="EMBL" id="EGB08652.1"/>
    </source>
</evidence>
<protein>
    <recommendedName>
        <fullName evidence="10">cGMP-dependent protein kinase</fullName>
    </recommendedName>
</protein>
<evidence type="ECO:0000256" key="10">
    <source>
        <dbReference type="ARBA" id="ARBA00024113"/>
    </source>
</evidence>
<dbReference type="eggNOG" id="KOG0614">
    <property type="taxonomic scope" value="Eukaryota"/>
</dbReference>
<dbReference type="SMART" id="SM00220">
    <property type="entry name" value="S_TKc"/>
    <property type="match status" value="1"/>
</dbReference>
<dbReference type="InterPro" id="IPR000719">
    <property type="entry name" value="Prot_kinase_dom"/>
</dbReference>
<keyword evidence="15" id="KW-1185">Reference proteome</keyword>
<dbReference type="SMART" id="SM00100">
    <property type="entry name" value="cNMP"/>
    <property type="match status" value="2"/>
</dbReference>
<evidence type="ECO:0000256" key="9">
    <source>
        <dbReference type="ARBA" id="ARBA00022842"/>
    </source>
</evidence>
<dbReference type="InterPro" id="IPR011009">
    <property type="entry name" value="Kinase-like_dom_sf"/>
</dbReference>
<dbReference type="PROSITE" id="PS00889">
    <property type="entry name" value="CNMP_BINDING_2"/>
    <property type="match status" value="1"/>
</dbReference>
<gene>
    <name evidence="14" type="ORF">AURANDRAFT_687</name>
</gene>
<dbReference type="OMA" id="QWEDLEM"/>
<dbReference type="EMBL" id="GL833127">
    <property type="protein sequence ID" value="EGB08652.1"/>
    <property type="molecule type" value="Genomic_DNA"/>
</dbReference>
<feature type="non-terminal residue" evidence="14">
    <location>
        <position position="563"/>
    </location>
</feature>
<dbReference type="SUPFAM" id="SSF51206">
    <property type="entry name" value="cAMP-binding domain-like"/>
    <property type="match status" value="2"/>
</dbReference>
<evidence type="ECO:0000256" key="1">
    <source>
        <dbReference type="ARBA" id="ARBA00001946"/>
    </source>
</evidence>
<dbReference type="PROSITE" id="PS00888">
    <property type="entry name" value="CNMP_BINDING_1"/>
    <property type="match status" value="1"/>
</dbReference>
<evidence type="ECO:0000256" key="2">
    <source>
        <dbReference type="ARBA" id="ARBA00022490"/>
    </source>
</evidence>
<dbReference type="InterPro" id="IPR018488">
    <property type="entry name" value="cNMP-bd_CS"/>
</dbReference>
<dbReference type="CDD" id="cd00038">
    <property type="entry name" value="CAP_ED"/>
    <property type="match status" value="2"/>
</dbReference>
<dbReference type="InParanoid" id="F0Y8T3"/>
<feature type="domain" description="Cyclic nucleotide-binding" evidence="13">
    <location>
        <begin position="136"/>
        <end position="259"/>
    </location>
</feature>
<dbReference type="KEGG" id="aaf:AURANDRAFT_687"/>
<dbReference type="PROSITE" id="PS50042">
    <property type="entry name" value="CNMP_BINDING_3"/>
    <property type="match status" value="2"/>
</dbReference>
<dbReference type="Gene3D" id="1.10.510.10">
    <property type="entry name" value="Transferase(Phosphotransferase) domain 1"/>
    <property type="match status" value="1"/>
</dbReference>
<evidence type="ECO:0000256" key="5">
    <source>
        <dbReference type="ARBA" id="ARBA00022723"/>
    </source>
</evidence>
<keyword evidence="5" id="KW-0479">Metal-binding</keyword>
<dbReference type="PROSITE" id="PS00107">
    <property type="entry name" value="PROTEIN_KINASE_ATP"/>
    <property type="match status" value="1"/>
</dbReference>
<dbReference type="PANTHER" id="PTHR24353">
    <property type="entry name" value="CYCLIC NUCLEOTIDE-DEPENDENT PROTEIN KINASE"/>
    <property type="match status" value="1"/>
</dbReference>
<proteinExistence type="predicted"/>
<keyword evidence="9" id="KW-0460">Magnesium</keyword>
<feature type="binding site" evidence="11">
    <location>
        <position position="320"/>
    </location>
    <ligand>
        <name>ATP</name>
        <dbReference type="ChEBI" id="CHEBI:30616"/>
    </ligand>
</feature>
<dbReference type="Gene3D" id="3.30.200.20">
    <property type="entry name" value="Phosphorylase Kinase, domain 1"/>
    <property type="match status" value="1"/>
</dbReference>
<keyword evidence="3" id="KW-0723">Serine/threonine-protein kinase</keyword>